<evidence type="ECO:0000256" key="2">
    <source>
        <dbReference type="SAM" id="SignalP"/>
    </source>
</evidence>
<feature type="region of interest" description="Disordered" evidence="1">
    <location>
        <begin position="26"/>
        <end position="51"/>
    </location>
</feature>
<sequence length="243" mass="26634">MVQLSTLLLATTACLSAAAPHNAPWKSIVSRGAPTPGTELTLTKTTNNMDAGSFEENGGDIKFKVGDKIGEGSAGRIYTINCDGNAACNELGRVVLKNYIDKEQAKDERNHLAKIGELKAVKNIDGEEYTLLKQWDGVNLSKLPTYVKLNENKEDNYDAIVEFVDQAIKMIADDAKAYIKNNHIFHNDINDANVLLQESDGKITSAKLIDWDKATIFDADSVEDATGEVEDVVNTAFERLKPE</sequence>
<name>A0A9P6IKC2_9PEZI</name>
<dbReference type="PROSITE" id="PS50011">
    <property type="entry name" value="PROTEIN_KINASE_DOM"/>
    <property type="match status" value="1"/>
</dbReference>
<dbReference type="Gene3D" id="1.10.510.10">
    <property type="entry name" value="Transferase(Phosphotransferase) domain 1"/>
    <property type="match status" value="1"/>
</dbReference>
<dbReference type="RefSeq" id="XP_038751966.1">
    <property type="nucleotide sequence ID" value="XM_038883261.1"/>
</dbReference>
<dbReference type="InterPro" id="IPR000719">
    <property type="entry name" value="Prot_kinase_dom"/>
</dbReference>
<proteinExistence type="predicted"/>
<evidence type="ECO:0000256" key="1">
    <source>
        <dbReference type="SAM" id="MobiDB-lite"/>
    </source>
</evidence>
<comment type="caution">
    <text evidence="4">The sequence shown here is derived from an EMBL/GenBank/DDBJ whole genome shotgun (WGS) entry which is preliminary data.</text>
</comment>
<evidence type="ECO:0000313" key="5">
    <source>
        <dbReference type="Proteomes" id="UP000781932"/>
    </source>
</evidence>
<dbReference type="OrthoDB" id="4829645at2759"/>
<accession>A0A9P6IKC2</accession>
<dbReference type="GO" id="GO:0004672">
    <property type="term" value="F:protein kinase activity"/>
    <property type="evidence" value="ECO:0007669"/>
    <property type="project" value="InterPro"/>
</dbReference>
<reference evidence="4" key="1">
    <citation type="submission" date="2020-03" db="EMBL/GenBank/DDBJ databases">
        <authorList>
            <person name="He L."/>
        </authorList>
    </citation>
    <scope>NUCLEOTIDE SEQUENCE</scope>
    <source>
        <strain evidence="4">CkLH20</strain>
    </source>
</reference>
<keyword evidence="5" id="KW-1185">Reference proteome</keyword>
<feature type="signal peptide" evidence="2">
    <location>
        <begin position="1"/>
        <end position="18"/>
    </location>
</feature>
<keyword evidence="2" id="KW-0732">Signal</keyword>
<protein>
    <recommendedName>
        <fullName evidence="3">Protein kinase domain-containing protein</fullName>
    </recommendedName>
</protein>
<dbReference type="InterPro" id="IPR011009">
    <property type="entry name" value="Kinase-like_dom_sf"/>
</dbReference>
<dbReference type="GO" id="GO:0005524">
    <property type="term" value="F:ATP binding"/>
    <property type="evidence" value="ECO:0007669"/>
    <property type="project" value="InterPro"/>
</dbReference>
<evidence type="ECO:0000313" key="4">
    <source>
        <dbReference type="EMBL" id="KAF9882505.1"/>
    </source>
</evidence>
<feature type="compositionally biased region" description="Low complexity" evidence="1">
    <location>
        <begin position="34"/>
        <end position="46"/>
    </location>
</feature>
<dbReference type="Proteomes" id="UP000781932">
    <property type="component" value="Unassembled WGS sequence"/>
</dbReference>
<dbReference type="AlphaFoldDB" id="A0A9P6IKC2"/>
<gene>
    <name evidence="4" type="ORF">CkaCkLH20_00541</name>
</gene>
<dbReference type="EMBL" id="JAATWM020000001">
    <property type="protein sequence ID" value="KAF9882505.1"/>
    <property type="molecule type" value="Genomic_DNA"/>
</dbReference>
<evidence type="ECO:0000259" key="3">
    <source>
        <dbReference type="PROSITE" id="PS50011"/>
    </source>
</evidence>
<reference evidence="4" key="2">
    <citation type="submission" date="2020-11" db="EMBL/GenBank/DDBJ databases">
        <title>Whole genome sequencing of Colletotrichum sp.</title>
        <authorList>
            <person name="Li H."/>
        </authorList>
    </citation>
    <scope>NUCLEOTIDE SEQUENCE</scope>
    <source>
        <strain evidence="4">CkLH20</strain>
    </source>
</reference>
<organism evidence="4 5">
    <name type="scientific">Colletotrichum karsti</name>
    <dbReference type="NCBI Taxonomy" id="1095194"/>
    <lineage>
        <taxon>Eukaryota</taxon>
        <taxon>Fungi</taxon>
        <taxon>Dikarya</taxon>
        <taxon>Ascomycota</taxon>
        <taxon>Pezizomycotina</taxon>
        <taxon>Sordariomycetes</taxon>
        <taxon>Hypocreomycetidae</taxon>
        <taxon>Glomerellales</taxon>
        <taxon>Glomerellaceae</taxon>
        <taxon>Colletotrichum</taxon>
        <taxon>Colletotrichum boninense species complex</taxon>
    </lineage>
</organism>
<dbReference type="SUPFAM" id="SSF56112">
    <property type="entry name" value="Protein kinase-like (PK-like)"/>
    <property type="match status" value="1"/>
</dbReference>
<feature type="chain" id="PRO_5040317068" description="Protein kinase domain-containing protein" evidence="2">
    <location>
        <begin position="19"/>
        <end position="243"/>
    </location>
</feature>
<feature type="domain" description="Protein kinase" evidence="3">
    <location>
        <begin position="63"/>
        <end position="243"/>
    </location>
</feature>
<dbReference type="GeneID" id="62156335"/>